<keyword evidence="3" id="KW-1185">Reference proteome</keyword>
<sequence>MPLLLIIPLLVAGLFVLWVLLLPISIVQRYRYGKARRRVLPWAVRLNAWLLAMSVVAFVASSWVAANWVDRALLDAVLGLGVGGVIGVVGLSLDRFEVTPQGLFRTPNQWLVLGVSLLLAARIALGLWLAWRDGPDTGMTAWATHGGLIGVAGILLGYAVATSLGLRFRVARIPMSDSGNMSERSGTG</sequence>
<feature type="transmembrane region" description="Helical" evidence="1">
    <location>
        <begin position="48"/>
        <end position="66"/>
    </location>
</feature>
<feature type="transmembrane region" description="Helical" evidence="1">
    <location>
        <begin position="72"/>
        <end position="91"/>
    </location>
</feature>
<evidence type="ECO:0000256" key="1">
    <source>
        <dbReference type="SAM" id="Phobius"/>
    </source>
</evidence>
<name>A0A7G9SPM3_9GAMM</name>
<reference evidence="2 3" key="1">
    <citation type="submission" date="2020-08" db="EMBL/GenBank/DDBJ databases">
        <title>Genome sequence of Thermomonas carbonis KCTC 42013T.</title>
        <authorList>
            <person name="Hyun D.-W."/>
            <person name="Bae J.-W."/>
        </authorList>
    </citation>
    <scope>NUCLEOTIDE SEQUENCE [LARGE SCALE GENOMIC DNA]</scope>
    <source>
        <strain evidence="2 3">KCTC 42013</strain>
    </source>
</reference>
<protein>
    <submittedName>
        <fullName evidence="2">DUF1453 domain-containing protein</fullName>
    </submittedName>
</protein>
<keyword evidence="1" id="KW-1133">Transmembrane helix</keyword>
<keyword evidence="1" id="KW-0472">Membrane</keyword>
<keyword evidence="1" id="KW-0812">Transmembrane</keyword>
<dbReference type="RefSeq" id="WP_187552315.1">
    <property type="nucleotide sequence ID" value="NZ_BMZL01000001.1"/>
</dbReference>
<accession>A0A7G9SPM3</accession>
<feature type="transmembrane region" description="Helical" evidence="1">
    <location>
        <begin position="6"/>
        <end position="27"/>
    </location>
</feature>
<evidence type="ECO:0000313" key="2">
    <source>
        <dbReference type="EMBL" id="QNN69798.1"/>
    </source>
</evidence>
<organism evidence="2 3">
    <name type="scientific">Thermomonas carbonis</name>
    <dbReference type="NCBI Taxonomy" id="1463158"/>
    <lineage>
        <taxon>Bacteria</taxon>
        <taxon>Pseudomonadati</taxon>
        <taxon>Pseudomonadota</taxon>
        <taxon>Gammaproteobacteria</taxon>
        <taxon>Lysobacterales</taxon>
        <taxon>Lysobacteraceae</taxon>
        <taxon>Thermomonas</taxon>
    </lineage>
</organism>
<evidence type="ECO:0000313" key="3">
    <source>
        <dbReference type="Proteomes" id="UP000515804"/>
    </source>
</evidence>
<dbReference type="Proteomes" id="UP000515804">
    <property type="component" value="Chromosome"/>
</dbReference>
<dbReference type="AlphaFoldDB" id="A0A7G9SPM3"/>
<feature type="transmembrane region" description="Helical" evidence="1">
    <location>
        <begin position="111"/>
        <end position="131"/>
    </location>
</feature>
<gene>
    <name evidence="2" type="ORF">H9L16_14285</name>
</gene>
<dbReference type="EMBL" id="CP060719">
    <property type="protein sequence ID" value="QNN69798.1"/>
    <property type="molecule type" value="Genomic_DNA"/>
</dbReference>
<feature type="transmembrane region" description="Helical" evidence="1">
    <location>
        <begin position="143"/>
        <end position="166"/>
    </location>
</feature>
<proteinExistence type="predicted"/>
<dbReference type="KEGG" id="tcn:H9L16_14285"/>